<protein>
    <recommendedName>
        <fullName evidence="3">Phage tail protein</fullName>
    </recommendedName>
</protein>
<evidence type="ECO:0000313" key="2">
    <source>
        <dbReference type="Proteomes" id="UP000541770"/>
    </source>
</evidence>
<proteinExistence type="predicted"/>
<dbReference type="Proteomes" id="UP000541770">
    <property type="component" value="Unassembled WGS sequence"/>
</dbReference>
<dbReference type="EMBL" id="JACGDE010000037">
    <property type="protein sequence ID" value="MBA6068593.1"/>
    <property type="molecule type" value="Genomic_DNA"/>
</dbReference>
<name>A0A7W2K0Y3_9PSED</name>
<dbReference type="AlphaFoldDB" id="A0A7W2K0Y3"/>
<dbReference type="RefSeq" id="WP_182325303.1">
    <property type="nucleotide sequence ID" value="NZ_JACGDE010000037.1"/>
</dbReference>
<reference evidence="1 2" key="1">
    <citation type="submission" date="2020-07" db="EMBL/GenBank/DDBJ databases">
        <title>Diversity of carbapenemase encoding genes among Pseudomonas putida group clinical isolates in a tertiary Brazilian hospital.</title>
        <authorList>
            <person name="Alberto-Lei F."/>
            <person name="Nodari C.S."/>
            <person name="Streling A.P."/>
            <person name="Paulino J.T."/>
            <person name="Bessa-Neto F.O."/>
            <person name="Cayo R."/>
            <person name="Gales A.C."/>
        </authorList>
    </citation>
    <scope>NUCLEOTIDE SEQUENCE [LARGE SCALE GENOMIC DNA]</scope>
    <source>
        <strain evidence="1 2">14802</strain>
    </source>
</reference>
<sequence>MLIVIDAEGFAVGVAPEMDIHEYAAKIGGQVIDDAGYVAPPPPPDVWPLIESSWRATELSVIAKQLDALEEAEYGEPPVDLLPGTRPQWLGYRGLIRNWQDGADGYPNADRRPTRPT</sequence>
<accession>A0A7W2K0Y3</accession>
<organism evidence="1 2">
    <name type="scientific">Pseudomonas mosselii</name>
    <dbReference type="NCBI Taxonomy" id="78327"/>
    <lineage>
        <taxon>Bacteria</taxon>
        <taxon>Pseudomonadati</taxon>
        <taxon>Pseudomonadota</taxon>
        <taxon>Gammaproteobacteria</taxon>
        <taxon>Pseudomonadales</taxon>
        <taxon>Pseudomonadaceae</taxon>
        <taxon>Pseudomonas</taxon>
    </lineage>
</organism>
<gene>
    <name evidence="1" type="ORF">H4C75_28045</name>
</gene>
<comment type="caution">
    <text evidence="1">The sequence shown here is derived from an EMBL/GenBank/DDBJ whole genome shotgun (WGS) entry which is preliminary data.</text>
</comment>
<evidence type="ECO:0000313" key="1">
    <source>
        <dbReference type="EMBL" id="MBA6068593.1"/>
    </source>
</evidence>
<evidence type="ECO:0008006" key="3">
    <source>
        <dbReference type="Google" id="ProtNLM"/>
    </source>
</evidence>